<evidence type="ECO:0000256" key="5">
    <source>
        <dbReference type="ARBA" id="ARBA00023136"/>
    </source>
</evidence>
<evidence type="ECO:0000256" key="2">
    <source>
        <dbReference type="ARBA" id="ARBA00022475"/>
    </source>
</evidence>
<feature type="transmembrane region" description="Helical" evidence="6">
    <location>
        <begin position="21"/>
        <end position="41"/>
    </location>
</feature>
<feature type="transmembrane region" description="Helical" evidence="6">
    <location>
        <begin position="434"/>
        <end position="458"/>
    </location>
</feature>
<feature type="transmembrane region" description="Helical" evidence="6">
    <location>
        <begin position="746"/>
        <end position="765"/>
    </location>
</feature>
<accession>A0A2D0N5N6</accession>
<dbReference type="InterPro" id="IPR003838">
    <property type="entry name" value="ABC3_permease_C"/>
</dbReference>
<comment type="subcellular location">
    <subcellularLocation>
        <location evidence="1">Cell membrane</location>
        <topology evidence="1">Multi-pass membrane protein</topology>
    </subcellularLocation>
</comment>
<feature type="domain" description="MacB-like periplasmic core" evidence="8">
    <location>
        <begin position="448"/>
        <end position="657"/>
    </location>
</feature>
<evidence type="ECO:0000256" key="1">
    <source>
        <dbReference type="ARBA" id="ARBA00004651"/>
    </source>
</evidence>
<feature type="transmembrane region" description="Helical" evidence="6">
    <location>
        <begin position="350"/>
        <end position="370"/>
    </location>
</feature>
<feature type="domain" description="ABC3 transporter permease C-terminal" evidence="7">
    <location>
        <begin position="697"/>
        <end position="806"/>
    </location>
</feature>
<keyword evidence="5 6" id="KW-0472">Membrane</keyword>
<dbReference type="GO" id="GO:0005886">
    <property type="term" value="C:plasma membrane"/>
    <property type="evidence" value="ECO:0007669"/>
    <property type="project" value="UniProtKB-SubCell"/>
</dbReference>
<protein>
    <submittedName>
        <fullName evidence="9">ABC transporter permease</fullName>
    </submittedName>
</protein>
<dbReference type="OrthoDB" id="5933722at2"/>
<dbReference type="EMBL" id="PDUD01000029">
    <property type="protein sequence ID" value="PHN03757.1"/>
    <property type="molecule type" value="Genomic_DNA"/>
</dbReference>
<feature type="domain" description="MacB-like periplasmic core" evidence="8">
    <location>
        <begin position="20"/>
        <end position="238"/>
    </location>
</feature>
<organism evidence="9 10">
    <name type="scientific">Flavilitoribacter nigricans (strain ATCC 23147 / DSM 23189 / NBRC 102662 / NCIMB 1420 / SS-2)</name>
    <name type="common">Lewinella nigricans</name>
    <dbReference type="NCBI Taxonomy" id="1122177"/>
    <lineage>
        <taxon>Bacteria</taxon>
        <taxon>Pseudomonadati</taxon>
        <taxon>Bacteroidota</taxon>
        <taxon>Saprospiria</taxon>
        <taxon>Saprospirales</taxon>
        <taxon>Lewinellaceae</taxon>
        <taxon>Flavilitoribacter</taxon>
    </lineage>
</organism>
<evidence type="ECO:0000313" key="9">
    <source>
        <dbReference type="EMBL" id="PHN03757.1"/>
    </source>
</evidence>
<evidence type="ECO:0000256" key="4">
    <source>
        <dbReference type="ARBA" id="ARBA00022989"/>
    </source>
</evidence>
<dbReference type="AlphaFoldDB" id="A0A2D0N5N6"/>
<keyword evidence="10" id="KW-1185">Reference proteome</keyword>
<feature type="transmembrane region" description="Helical" evidence="6">
    <location>
        <begin position="298"/>
        <end position="317"/>
    </location>
</feature>
<keyword evidence="3 6" id="KW-0812">Transmembrane</keyword>
<dbReference type="GO" id="GO:0022857">
    <property type="term" value="F:transmembrane transporter activity"/>
    <property type="evidence" value="ECO:0007669"/>
    <property type="project" value="TreeGrafter"/>
</dbReference>
<dbReference type="Proteomes" id="UP000223913">
    <property type="component" value="Unassembled WGS sequence"/>
</dbReference>
<feature type="transmembrane region" description="Helical" evidence="6">
    <location>
        <begin position="390"/>
        <end position="413"/>
    </location>
</feature>
<name>A0A2D0N5N6_FLAN2</name>
<comment type="caution">
    <text evidence="9">The sequence shown here is derived from an EMBL/GenBank/DDBJ whole genome shotgun (WGS) entry which is preliminary data.</text>
</comment>
<feature type="transmembrane region" description="Helical" evidence="6">
    <location>
        <begin position="780"/>
        <end position="800"/>
    </location>
</feature>
<evidence type="ECO:0000256" key="3">
    <source>
        <dbReference type="ARBA" id="ARBA00022692"/>
    </source>
</evidence>
<keyword evidence="2" id="KW-1003">Cell membrane</keyword>
<dbReference type="PANTHER" id="PTHR30572">
    <property type="entry name" value="MEMBRANE COMPONENT OF TRANSPORTER-RELATED"/>
    <property type="match status" value="1"/>
</dbReference>
<gene>
    <name evidence="9" type="ORF">CRP01_24720</name>
</gene>
<keyword evidence="4 6" id="KW-1133">Transmembrane helix</keyword>
<dbReference type="PROSITE" id="PS51257">
    <property type="entry name" value="PROKAR_LIPOPROTEIN"/>
    <property type="match status" value="1"/>
</dbReference>
<dbReference type="Pfam" id="PF12704">
    <property type="entry name" value="MacB_PCD"/>
    <property type="match status" value="2"/>
</dbReference>
<dbReference type="Pfam" id="PF02687">
    <property type="entry name" value="FtsX"/>
    <property type="match status" value="2"/>
</dbReference>
<dbReference type="InterPro" id="IPR050250">
    <property type="entry name" value="Macrolide_Exporter_MacB"/>
</dbReference>
<dbReference type="PANTHER" id="PTHR30572:SF18">
    <property type="entry name" value="ABC-TYPE MACROLIDE FAMILY EXPORT SYSTEM PERMEASE COMPONENT 2"/>
    <property type="match status" value="1"/>
</dbReference>
<evidence type="ECO:0000259" key="8">
    <source>
        <dbReference type="Pfam" id="PF12704"/>
    </source>
</evidence>
<evidence type="ECO:0000313" key="10">
    <source>
        <dbReference type="Proteomes" id="UP000223913"/>
    </source>
</evidence>
<reference evidence="9 10" key="1">
    <citation type="submission" date="2017-10" db="EMBL/GenBank/DDBJ databases">
        <title>The draft genome sequence of Lewinella nigricans NBRC 102662.</title>
        <authorList>
            <person name="Wang K."/>
        </authorList>
    </citation>
    <scope>NUCLEOTIDE SEQUENCE [LARGE SCALE GENOMIC DNA]</scope>
    <source>
        <strain evidence="9 10">NBRC 102662</strain>
    </source>
</reference>
<proteinExistence type="predicted"/>
<evidence type="ECO:0000259" key="7">
    <source>
        <dbReference type="Pfam" id="PF02687"/>
    </source>
</evidence>
<feature type="domain" description="ABC3 transporter permease C-terminal" evidence="7">
    <location>
        <begin position="301"/>
        <end position="417"/>
    </location>
</feature>
<sequence length="817" mass="91429">MWKSYFKIVSRHLWKNRSYTFINLLGLTVGIACCLLILIYVQDELSYDKWHDDGDRIYRMALERKYPGRSRNYAIIPQSYGATIKDEFPEVEDFCRLFYFQGANMVIKQGSQTFEENQLMWADSNFFQLFNVPLLAGDESTALVKPNTVVLTESQAEKFFGSENPIGKVLDIAQNNQDLEVTGVCADLPDQTHLAFNMLISSSTLGFLQQPNYINFSAYTYLLLSPNADPAQVEAKLPDLVTKYASGQVMQQFGVNYEAYQKQGNGYIYTLQALPDIYLTSNLEAEIKPPGSMERIKFFVLIAGLILLIACINFMNLSTARSAGRAREVGIRKTLGSGRHQLTFQFLTEAFLNSLVSTVLAYGLALALLQPFNALTGKDLPISSLLDWRYLLLIPGIAVLTGLLSGTYPAFFLSRFKPMEVLRGRLYATKKGAGLRRVLVVFQFGVSVFLIISTIMVYRQMSFAQNKALGFNKSQLLTVQNAGSLTAQQEETFKEELRKLSGVEMVSGCSSQPGQQYFGMSFRPPGGEESTTGSGLIVDEDYIECMEMEMVAGRTFSREFMDTLSIVVNEAAVREMELGTTDAVGTRLVSSDAFLNPDENEPSVYTIIGVVKDFHFQSLHNVVSPLFLVHNQRSFTAGVDPLITVRLGATDLQQTIAGIEGLWKQFLPDMPFNYQFLDQEWAQLYEKEQNMQQVYSVFSLLAIFIACLGLLALAAYTVETRTKEIGIRKVLGATTGGIIGLLSRDFLKLVLLSIVIASPFAWWTMREWLQDFAYRVSIEWWVFVLAGIIAIGIAFLTVSLQSVKAALANPVKSLRSE</sequence>
<evidence type="ECO:0000256" key="6">
    <source>
        <dbReference type="SAM" id="Phobius"/>
    </source>
</evidence>
<feature type="transmembrane region" description="Helical" evidence="6">
    <location>
        <begin position="694"/>
        <end position="718"/>
    </location>
</feature>
<dbReference type="InterPro" id="IPR025857">
    <property type="entry name" value="MacB_PCD"/>
</dbReference>
<dbReference type="RefSeq" id="WP_099152790.1">
    <property type="nucleotide sequence ID" value="NZ_PDUD01000029.1"/>
</dbReference>